<comment type="caution">
    <text evidence="2">The sequence shown here is derived from an EMBL/GenBank/DDBJ whole genome shotgun (WGS) entry which is preliminary data.</text>
</comment>
<evidence type="ECO:0000313" key="2">
    <source>
        <dbReference type="EMBL" id="KAK4495611.1"/>
    </source>
</evidence>
<dbReference type="Proteomes" id="UP001305779">
    <property type="component" value="Unassembled WGS sequence"/>
</dbReference>
<name>A0ABR0E322_ZASCE</name>
<keyword evidence="3" id="KW-1185">Reference proteome</keyword>
<feature type="region of interest" description="Disordered" evidence="1">
    <location>
        <begin position="331"/>
        <end position="353"/>
    </location>
</feature>
<organism evidence="2 3">
    <name type="scientific">Zasmidium cellare</name>
    <name type="common">Wine cellar mold</name>
    <name type="synonym">Racodium cellare</name>
    <dbReference type="NCBI Taxonomy" id="395010"/>
    <lineage>
        <taxon>Eukaryota</taxon>
        <taxon>Fungi</taxon>
        <taxon>Dikarya</taxon>
        <taxon>Ascomycota</taxon>
        <taxon>Pezizomycotina</taxon>
        <taxon>Dothideomycetes</taxon>
        <taxon>Dothideomycetidae</taxon>
        <taxon>Mycosphaerellales</taxon>
        <taxon>Mycosphaerellaceae</taxon>
        <taxon>Zasmidium</taxon>
    </lineage>
</organism>
<dbReference type="EMBL" id="JAXOVC010000011">
    <property type="protein sequence ID" value="KAK4495611.1"/>
    <property type="molecule type" value="Genomic_DNA"/>
</dbReference>
<evidence type="ECO:0000256" key="1">
    <source>
        <dbReference type="SAM" id="MobiDB-lite"/>
    </source>
</evidence>
<protein>
    <submittedName>
        <fullName evidence="2">Uncharacterized protein</fullName>
    </submittedName>
</protein>
<gene>
    <name evidence="2" type="ORF">PRZ48_012879</name>
</gene>
<accession>A0ABR0E322</accession>
<reference evidence="2 3" key="1">
    <citation type="journal article" date="2023" name="G3 (Bethesda)">
        <title>A chromosome-level genome assembly of Zasmidium syzygii isolated from banana leaves.</title>
        <authorList>
            <person name="van Westerhoven A.C."/>
            <person name="Mehrabi R."/>
            <person name="Talebi R."/>
            <person name="Steentjes M.B.F."/>
            <person name="Corcolon B."/>
            <person name="Chong P.A."/>
            <person name="Kema G.H.J."/>
            <person name="Seidl M.F."/>
        </authorList>
    </citation>
    <scope>NUCLEOTIDE SEQUENCE [LARGE SCALE GENOMIC DNA]</scope>
    <source>
        <strain evidence="2 3">P124</strain>
    </source>
</reference>
<evidence type="ECO:0000313" key="3">
    <source>
        <dbReference type="Proteomes" id="UP001305779"/>
    </source>
</evidence>
<proteinExistence type="predicted"/>
<sequence>MVDGDLRLAHGPGKGAKVKWPEVDSMRDSMGNVVFPQLARYPNQDHGRDVEKVKRRSKEILQHLSCMIDMDFANLPPDVRGYSKAVEGPLSPELMAHWPRGIRSQIFIAAERYFEMLKLTTRQRQGLLSNKELERLLLAQFSYAMTLVHEVGHALHCAVQGSIHRGEPFFGDCEIAEGGYDLEAAIFGGLLDGNITMTTRQYAKNAGLCGQAKDRVRRGQYVKNALTLTKWPSGIYQHSYRAGHSIMESRKELSLVDEVSRVPLSFIEDLFSKLFWGCTLPHSSLGPLPVPTIGKWLISADAETERQFVCNIDDLSTDQASKSRLRSMVSAERQGRSSVKLSTPHEASPQKTSKKVWIMAPQSVVSPDHLRALRSRRLVAIFGNELRRVAWSERSKEPSTTSLEKIRISHIARAPELPLATLAN</sequence>